<dbReference type="InterPro" id="IPR029752">
    <property type="entry name" value="D-isomer_DH_CS1"/>
</dbReference>
<dbReference type="PANTHER" id="PTHR48075">
    <property type="entry name" value="3-HYDROXYACYL-COA DEHYDROGENASE FAMILY PROTEIN"/>
    <property type="match status" value="1"/>
</dbReference>
<dbReference type="NCBIfam" id="NF004783">
    <property type="entry name" value="PRK06129.1"/>
    <property type="match status" value="1"/>
</dbReference>
<feature type="domain" description="3-hydroxyacyl-CoA dehydrogenase C-terminal" evidence="3">
    <location>
        <begin position="210"/>
        <end position="300"/>
    </location>
</feature>
<reference evidence="5" key="2">
    <citation type="submission" date="2020-04" db="EMBL/GenBank/DDBJ databases">
        <authorList>
            <person name="Alexandrino P."/>
            <person name="Mendonca T."/>
            <person name="Guaman L."/>
            <person name="Cherix J."/>
            <person name="Lozano-Sakalauskas G."/>
            <person name="Fujita A."/>
            <person name="Filho E.R."/>
            <person name="Long P."/>
            <person name="Padilla G."/>
            <person name="Taciro M.K."/>
            <person name="Gomez J.G."/>
            <person name="Silva L.F."/>
            <person name="Torres M."/>
        </authorList>
    </citation>
    <scope>NUCLEOTIDE SEQUENCE</scope>
    <source>
        <strain evidence="5">LMG 19450</strain>
    </source>
</reference>
<keyword evidence="6" id="KW-1185">Reference proteome</keyword>
<dbReference type="PANTHER" id="PTHR48075:SF5">
    <property type="entry name" value="3-HYDROXYBUTYRYL-COA DEHYDROGENASE"/>
    <property type="match status" value="1"/>
</dbReference>
<evidence type="ECO:0000256" key="1">
    <source>
        <dbReference type="ARBA" id="ARBA00009463"/>
    </source>
</evidence>
<comment type="caution">
    <text evidence="5">The sequence shown here is derived from an EMBL/GenBank/DDBJ whole genome shotgun (WGS) entry which is preliminary data.</text>
</comment>
<evidence type="ECO:0000256" key="2">
    <source>
        <dbReference type="ARBA" id="ARBA00023002"/>
    </source>
</evidence>
<dbReference type="InterPro" id="IPR036291">
    <property type="entry name" value="NAD(P)-bd_dom_sf"/>
</dbReference>
<evidence type="ECO:0000313" key="5">
    <source>
        <dbReference type="EMBL" id="NLP60339.1"/>
    </source>
</evidence>
<organism evidence="5 6">
    <name type="scientific">Paraburkholderia sacchari</name>
    <dbReference type="NCBI Taxonomy" id="159450"/>
    <lineage>
        <taxon>Bacteria</taxon>
        <taxon>Pseudomonadati</taxon>
        <taxon>Pseudomonadota</taxon>
        <taxon>Betaproteobacteria</taxon>
        <taxon>Burkholderiales</taxon>
        <taxon>Burkholderiaceae</taxon>
        <taxon>Paraburkholderia</taxon>
    </lineage>
</organism>
<dbReference type="EC" id="1.1.1.35" evidence="5"/>
<sequence>MMQPAGQLEAHSGTTTTVPGARRAGIVGVGSIGVAFALQFARAGWGVRLFDPDAARRAAAPAELAARLADLARTGPGPELIDESAALIAARVEVVATLEAAAANADLVQECAPERAELKRELFAQIDRAAPAHAILASASSFLAASKFVDETLPGHARCLVAHPGNPPYLVPVVEIVPAPFTSPAAIARANALYTEAGLLPVHVKKEVTGFIFNRLQGALLREAYCLVRDGVASVDDIDTVVREGLAPRWSVIGPFETVDLNTRGGIASHALKMGPSYEQMGAERGQHDPWTPELVAQVEAARRAALPLDQWEARVAWRDRQLMRLAKHRKSAPPNED</sequence>
<keyword evidence="2 5" id="KW-0560">Oxidoreductase</keyword>
<protein>
    <submittedName>
        <fullName evidence="5">3-hydroxyacyl-CoA dehydrogenase</fullName>
        <ecNumber evidence="5">1.1.1.35</ecNumber>
    </submittedName>
</protein>
<name>A0A8T6Z9S1_9BURK</name>
<evidence type="ECO:0000259" key="3">
    <source>
        <dbReference type="Pfam" id="PF00725"/>
    </source>
</evidence>
<dbReference type="EMBL" id="JTDB02000001">
    <property type="protein sequence ID" value="NLP60339.1"/>
    <property type="molecule type" value="Genomic_DNA"/>
</dbReference>
<evidence type="ECO:0000313" key="6">
    <source>
        <dbReference type="Proteomes" id="UP000030460"/>
    </source>
</evidence>
<dbReference type="InterPro" id="IPR013328">
    <property type="entry name" value="6PGD_dom2"/>
</dbReference>
<dbReference type="InterPro" id="IPR006176">
    <property type="entry name" value="3-OHacyl-CoA_DH_NAD-bd"/>
</dbReference>
<dbReference type="InterPro" id="IPR006108">
    <property type="entry name" value="3HC_DH_C"/>
</dbReference>
<dbReference type="PROSITE" id="PS00067">
    <property type="entry name" value="3HCDH"/>
    <property type="match status" value="1"/>
</dbReference>
<dbReference type="OrthoDB" id="9803287at2"/>
<proteinExistence type="inferred from homology"/>
<dbReference type="SUPFAM" id="SSF48179">
    <property type="entry name" value="6-phosphogluconate dehydrogenase C-terminal domain-like"/>
    <property type="match status" value="1"/>
</dbReference>
<dbReference type="RefSeq" id="WP_152617041.1">
    <property type="nucleotide sequence ID" value="NZ_CADFGF010000002.1"/>
</dbReference>
<dbReference type="Proteomes" id="UP000030460">
    <property type="component" value="Unassembled WGS sequence"/>
</dbReference>
<reference evidence="5" key="1">
    <citation type="journal article" date="2015" name="Genome Announc.">
        <title>Draft Genome Sequence of the Polyhydroxyalkanoate-Producing Bacterium Burkholderia sacchari LMG 19450 Isolated from Brazilian Sugarcane Plantation Soil.</title>
        <authorList>
            <person name="Alexandrino P.M."/>
            <person name="Mendonca T.T."/>
            <person name="Guaman Bautista L.P."/>
            <person name="Cherix J."/>
            <person name="Lozano-Sakalauskas G.C."/>
            <person name="Fujita A."/>
            <person name="Ramos Filho E."/>
            <person name="Long P."/>
            <person name="Padilla G."/>
            <person name="Taciro M.K."/>
            <person name="Gomez J.G."/>
            <person name="Silva L.F."/>
        </authorList>
    </citation>
    <scope>NUCLEOTIDE SEQUENCE</scope>
    <source>
        <strain evidence="5">LMG 19450</strain>
    </source>
</reference>
<dbReference type="GO" id="GO:0006631">
    <property type="term" value="P:fatty acid metabolic process"/>
    <property type="evidence" value="ECO:0007669"/>
    <property type="project" value="InterPro"/>
</dbReference>
<dbReference type="Gene3D" id="3.40.50.720">
    <property type="entry name" value="NAD(P)-binding Rossmann-like Domain"/>
    <property type="match status" value="1"/>
</dbReference>
<dbReference type="GO" id="GO:0070403">
    <property type="term" value="F:NAD+ binding"/>
    <property type="evidence" value="ECO:0007669"/>
    <property type="project" value="InterPro"/>
</dbReference>
<dbReference type="AlphaFoldDB" id="A0A8T6Z9S1"/>
<dbReference type="Pfam" id="PF00725">
    <property type="entry name" value="3HCDH"/>
    <property type="match status" value="1"/>
</dbReference>
<accession>A0A8T6Z9S1</accession>
<dbReference type="SUPFAM" id="SSF51735">
    <property type="entry name" value="NAD(P)-binding Rossmann-fold domains"/>
    <property type="match status" value="1"/>
</dbReference>
<dbReference type="InterPro" id="IPR006180">
    <property type="entry name" value="3-OHacyl-CoA_DH_CS"/>
</dbReference>
<dbReference type="PROSITE" id="PS00065">
    <property type="entry name" value="D_2_HYDROXYACID_DH_1"/>
    <property type="match status" value="1"/>
</dbReference>
<feature type="domain" description="3-hydroxyacyl-CoA dehydrogenase NAD binding" evidence="4">
    <location>
        <begin position="24"/>
        <end position="206"/>
    </location>
</feature>
<comment type="similarity">
    <text evidence="1">Belongs to the 3-hydroxyacyl-CoA dehydrogenase family.</text>
</comment>
<dbReference type="Gene3D" id="1.10.1040.10">
    <property type="entry name" value="N-(1-d-carboxylethyl)-l-norvaline Dehydrogenase, domain 2"/>
    <property type="match status" value="1"/>
</dbReference>
<evidence type="ECO:0000259" key="4">
    <source>
        <dbReference type="Pfam" id="PF02737"/>
    </source>
</evidence>
<dbReference type="Pfam" id="PF02737">
    <property type="entry name" value="3HCDH_N"/>
    <property type="match status" value="1"/>
</dbReference>
<gene>
    <name evidence="5" type="ORF">NH14_004095</name>
</gene>
<dbReference type="InterPro" id="IPR008927">
    <property type="entry name" value="6-PGluconate_DH-like_C_sf"/>
</dbReference>
<dbReference type="GO" id="GO:0003857">
    <property type="term" value="F:(3S)-3-hydroxyacyl-CoA dehydrogenase (NAD+) activity"/>
    <property type="evidence" value="ECO:0007669"/>
    <property type="project" value="UniProtKB-EC"/>
</dbReference>